<dbReference type="Proteomes" id="UP001472677">
    <property type="component" value="Unassembled WGS sequence"/>
</dbReference>
<evidence type="ECO:0000313" key="2">
    <source>
        <dbReference type="Proteomes" id="UP001472677"/>
    </source>
</evidence>
<dbReference type="EMBL" id="JBBPBM010000028">
    <property type="protein sequence ID" value="KAK8537881.1"/>
    <property type="molecule type" value="Genomic_DNA"/>
</dbReference>
<name>A0ABR2DGH0_9ROSI</name>
<accession>A0ABR2DGH0</accession>
<keyword evidence="2" id="KW-1185">Reference proteome</keyword>
<evidence type="ECO:0000313" key="1">
    <source>
        <dbReference type="EMBL" id="KAK8537881.1"/>
    </source>
</evidence>
<gene>
    <name evidence="1" type="ORF">V6N12_044023</name>
</gene>
<proteinExistence type="predicted"/>
<comment type="caution">
    <text evidence="1">The sequence shown here is derived from an EMBL/GenBank/DDBJ whole genome shotgun (WGS) entry which is preliminary data.</text>
</comment>
<sequence>MEAAQWTSHLASRAYPLPPSISVIWTSKSSLLLQLSPCEPNYTCMHTSIHTRIYPSSSRDETMYRGVGSGGGSQTSGNCEVRGLGVVDRNARSKSEHMDVMRCVQLDMVQESPELHTAPILCEAGGESPVAMLELE</sequence>
<reference evidence="1 2" key="1">
    <citation type="journal article" date="2024" name="G3 (Bethesda)">
        <title>Genome assembly of Hibiscus sabdariffa L. provides insights into metabolisms of medicinal natural products.</title>
        <authorList>
            <person name="Kim T."/>
        </authorList>
    </citation>
    <scope>NUCLEOTIDE SEQUENCE [LARGE SCALE GENOMIC DNA]</scope>
    <source>
        <strain evidence="1">TK-2024</strain>
        <tissue evidence="1">Old leaves</tissue>
    </source>
</reference>
<organism evidence="1 2">
    <name type="scientific">Hibiscus sabdariffa</name>
    <name type="common">roselle</name>
    <dbReference type="NCBI Taxonomy" id="183260"/>
    <lineage>
        <taxon>Eukaryota</taxon>
        <taxon>Viridiplantae</taxon>
        <taxon>Streptophyta</taxon>
        <taxon>Embryophyta</taxon>
        <taxon>Tracheophyta</taxon>
        <taxon>Spermatophyta</taxon>
        <taxon>Magnoliopsida</taxon>
        <taxon>eudicotyledons</taxon>
        <taxon>Gunneridae</taxon>
        <taxon>Pentapetalae</taxon>
        <taxon>rosids</taxon>
        <taxon>malvids</taxon>
        <taxon>Malvales</taxon>
        <taxon>Malvaceae</taxon>
        <taxon>Malvoideae</taxon>
        <taxon>Hibiscus</taxon>
    </lineage>
</organism>
<protein>
    <submittedName>
        <fullName evidence="1">Uncharacterized protein</fullName>
    </submittedName>
</protein>